<feature type="compositionally biased region" description="Pro residues" evidence="1">
    <location>
        <begin position="75"/>
        <end position="89"/>
    </location>
</feature>
<evidence type="ECO:0000313" key="2">
    <source>
        <dbReference type="EMBL" id="GJS50592.1"/>
    </source>
</evidence>
<evidence type="ECO:0000313" key="3">
    <source>
        <dbReference type="Proteomes" id="UP001151760"/>
    </source>
</evidence>
<proteinExistence type="predicted"/>
<name>A0ABQ4WCP2_9ASTR</name>
<reference evidence="2" key="2">
    <citation type="submission" date="2022-01" db="EMBL/GenBank/DDBJ databases">
        <authorList>
            <person name="Yamashiro T."/>
            <person name="Shiraishi A."/>
            <person name="Satake H."/>
            <person name="Nakayama K."/>
        </authorList>
    </citation>
    <scope>NUCLEOTIDE SEQUENCE</scope>
</reference>
<dbReference type="EMBL" id="BQNB010008527">
    <property type="protein sequence ID" value="GJS50592.1"/>
    <property type="molecule type" value="Genomic_DNA"/>
</dbReference>
<reference evidence="2" key="1">
    <citation type="journal article" date="2022" name="Int. J. Mol. Sci.">
        <title>Draft Genome of Tanacetum Coccineum: Genomic Comparison of Closely Related Tanacetum-Family Plants.</title>
        <authorList>
            <person name="Yamashiro T."/>
            <person name="Shiraishi A."/>
            <person name="Nakayama K."/>
            <person name="Satake H."/>
        </authorList>
    </citation>
    <scope>NUCLEOTIDE SEQUENCE</scope>
</reference>
<keyword evidence="3" id="KW-1185">Reference proteome</keyword>
<comment type="caution">
    <text evidence="2">The sequence shown here is derived from an EMBL/GenBank/DDBJ whole genome shotgun (WGS) entry which is preliminary data.</text>
</comment>
<feature type="region of interest" description="Disordered" evidence="1">
    <location>
        <begin position="69"/>
        <end position="89"/>
    </location>
</feature>
<organism evidence="2 3">
    <name type="scientific">Tanacetum coccineum</name>
    <dbReference type="NCBI Taxonomy" id="301880"/>
    <lineage>
        <taxon>Eukaryota</taxon>
        <taxon>Viridiplantae</taxon>
        <taxon>Streptophyta</taxon>
        <taxon>Embryophyta</taxon>
        <taxon>Tracheophyta</taxon>
        <taxon>Spermatophyta</taxon>
        <taxon>Magnoliopsida</taxon>
        <taxon>eudicotyledons</taxon>
        <taxon>Gunneridae</taxon>
        <taxon>Pentapetalae</taxon>
        <taxon>asterids</taxon>
        <taxon>campanulids</taxon>
        <taxon>Asterales</taxon>
        <taxon>Asteraceae</taxon>
        <taxon>Asteroideae</taxon>
        <taxon>Anthemideae</taxon>
        <taxon>Anthemidinae</taxon>
        <taxon>Tanacetum</taxon>
    </lineage>
</organism>
<gene>
    <name evidence="2" type="ORF">Tco_0623954</name>
</gene>
<dbReference type="Proteomes" id="UP001151760">
    <property type="component" value="Unassembled WGS sequence"/>
</dbReference>
<accession>A0ABQ4WCP2</accession>
<protein>
    <submittedName>
        <fullName evidence="2">Uncharacterized protein</fullName>
    </submittedName>
</protein>
<evidence type="ECO:0000256" key="1">
    <source>
        <dbReference type="SAM" id="MobiDB-lite"/>
    </source>
</evidence>
<sequence length="89" mass="9427">MLRLCHRQITCSIAGSSQAPKKVTVIDLFYLRGVDLGSVNIPYLLARFLSLFASGRAAEDALAVDEGAQANPAPVQAPQPPPAAPRTIL</sequence>